<name>A0A3N1KQ55_9PROT</name>
<dbReference type="Pfam" id="PF13409">
    <property type="entry name" value="GST_N_2"/>
    <property type="match status" value="1"/>
</dbReference>
<dbReference type="SUPFAM" id="SSF47616">
    <property type="entry name" value="GST C-terminal domain-like"/>
    <property type="match status" value="1"/>
</dbReference>
<dbReference type="InterPro" id="IPR004045">
    <property type="entry name" value="Glutathione_S-Trfase_N"/>
</dbReference>
<dbReference type="EMBL" id="RJKX01000016">
    <property type="protein sequence ID" value="ROP83923.1"/>
    <property type="molecule type" value="Genomic_DNA"/>
</dbReference>
<evidence type="ECO:0000259" key="2">
    <source>
        <dbReference type="PROSITE" id="PS50405"/>
    </source>
</evidence>
<dbReference type="OrthoDB" id="9810080at2"/>
<protein>
    <submittedName>
        <fullName evidence="3">Glutathione S-transferase</fullName>
    </submittedName>
</protein>
<dbReference type="GO" id="GO:0016740">
    <property type="term" value="F:transferase activity"/>
    <property type="evidence" value="ECO:0007669"/>
    <property type="project" value="UniProtKB-KW"/>
</dbReference>
<dbReference type="InterPro" id="IPR040079">
    <property type="entry name" value="Glutathione_S-Trfase"/>
</dbReference>
<dbReference type="SFLD" id="SFLDG00358">
    <property type="entry name" value="Main_(cytGST)"/>
    <property type="match status" value="1"/>
</dbReference>
<comment type="caution">
    <text evidence="3">The sequence shown here is derived from an EMBL/GenBank/DDBJ whole genome shotgun (WGS) entry which is preliminary data.</text>
</comment>
<organism evidence="3 4">
    <name type="scientific">Stella humosa</name>
    <dbReference type="NCBI Taxonomy" id="94"/>
    <lineage>
        <taxon>Bacteria</taxon>
        <taxon>Pseudomonadati</taxon>
        <taxon>Pseudomonadota</taxon>
        <taxon>Alphaproteobacteria</taxon>
        <taxon>Rhodospirillales</taxon>
        <taxon>Stellaceae</taxon>
        <taxon>Stella</taxon>
    </lineage>
</organism>
<reference evidence="3 4" key="1">
    <citation type="submission" date="2018-11" db="EMBL/GenBank/DDBJ databases">
        <title>Genomic Encyclopedia of Type Strains, Phase IV (KMG-IV): sequencing the most valuable type-strain genomes for metagenomic binning, comparative biology and taxonomic classification.</title>
        <authorList>
            <person name="Goeker M."/>
        </authorList>
    </citation>
    <scope>NUCLEOTIDE SEQUENCE [LARGE SCALE GENOMIC DNA]</scope>
    <source>
        <strain evidence="3 4">DSM 5900</strain>
    </source>
</reference>
<dbReference type="Proteomes" id="UP000278222">
    <property type="component" value="Unassembled WGS sequence"/>
</dbReference>
<dbReference type="Gene3D" id="3.40.30.10">
    <property type="entry name" value="Glutaredoxin"/>
    <property type="match status" value="1"/>
</dbReference>
<dbReference type="PANTHER" id="PTHR44051">
    <property type="entry name" value="GLUTATHIONE S-TRANSFERASE-RELATED"/>
    <property type="match status" value="1"/>
</dbReference>
<evidence type="ECO:0000259" key="1">
    <source>
        <dbReference type="PROSITE" id="PS50404"/>
    </source>
</evidence>
<feature type="domain" description="GST N-terminal" evidence="1">
    <location>
        <begin position="1"/>
        <end position="82"/>
    </location>
</feature>
<dbReference type="InterPro" id="IPR010987">
    <property type="entry name" value="Glutathione-S-Trfase_C-like"/>
</dbReference>
<feature type="domain" description="GST C-terminal" evidence="2">
    <location>
        <begin position="84"/>
        <end position="212"/>
    </location>
</feature>
<dbReference type="PANTHER" id="PTHR44051:SF2">
    <property type="entry name" value="HYPOTHETICAL GLUTATHIONE S-TRANSFERASE LIKE PROTEIN"/>
    <property type="match status" value="1"/>
</dbReference>
<dbReference type="Pfam" id="PF00043">
    <property type="entry name" value="GST_C"/>
    <property type="match status" value="1"/>
</dbReference>
<proteinExistence type="predicted"/>
<evidence type="ECO:0000313" key="4">
    <source>
        <dbReference type="Proteomes" id="UP000278222"/>
    </source>
</evidence>
<dbReference type="RefSeq" id="WP_123693863.1">
    <property type="nucleotide sequence ID" value="NZ_AP019700.1"/>
</dbReference>
<sequence length="212" mass="23725">MLTLWGNLDSGNVYKVRLLWSWLGLAHRRVDVAQTRGEPSTAAFRVLNPIGKVPAVQLEDGRLLAESGAILQFFANGTRYWPDAAWDQAEVLRWMFFEQYSHEPYIAVNRYLLAYAPSRDAFDDERVRRNHPRGVQALAVMEERLGRARWLVGDAPTIADIALYAYTHVAAEGGFSLDGMPGIARWMARLEALPGHIGLLQESAVEVVGFSA</sequence>
<keyword evidence="4" id="KW-1185">Reference proteome</keyword>
<accession>A0A3N1KQ55</accession>
<keyword evidence="3" id="KW-0808">Transferase</keyword>
<dbReference type="SUPFAM" id="SSF52833">
    <property type="entry name" value="Thioredoxin-like"/>
    <property type="match status" value="1"/>
</dbReference>
<evidence type="ECO:0000313" key="3">
    <source>
        <dbReference type="EMBL" id="ROP83923.1"/>
    </source>
</evidence>
<dbReference type="Gene3D" id="1.20.1050.10">
    <property type="match status" value="1"/>
</dbReference>
<dbReference type="InterPro" id="IPR004046">
    <property type="entry name" value="GST_C"/>
</dbReference>
<dbReference type="InterPro" id="IPR036282">
    <property type="entry name" value="Glutathione-S-Trfase_C_sf"/>
</dbReference>
<gene>
    <name evidence="3" type="ORF">EDC65_4572</name>
</gene>
<dbReference type="PROSITE" id="PS50404">
    <property type="entry name" value="GST_NTER"/>
    <property type="match status" value="1"/>
</dbReference>
<dbReference type="AlphaFoldDB" id="A0A3N1KQ55"/>
<dbReference type="InterPro" id="IPR036249">
    <property type="entry name" value="Thioredoxin-like_sf"/>
</dbReference>
<dbReference type="PROSITE" id="PS50405">
    <property type="entry name" value="GST_CTER"/>
    <property type="match status" value="1"/>
</dbReference>
<dbReference type="SFLD" id="SFLDS00019">
    <property type="entry name" value="Glutathione_Transferase_(cytos"/>
    <property type="match status" value="1"/>
</dbReference>